<dbReference type="Pfam" id="PF08264">
    <property type="entry name" value="Anticodon_1"/>
    <property type="match status" value="1"/>
</dbReference>
<feature type="coiled-coil region" evidence="10">
    <location>
        <begin position="820"/>
        <end position="847"/>
    </location>
</feature>
<evidence type="ECO:0000313" key="14">
    <source>
        <dbReference type="EMBL" id="KAA1251022.1"/>
    </source>
</evidence>
<comment type="caution">
    <text evidence="14">The sequence shown here is derived from an EMBL/GenBank/DDBJ whole genome shotgun (WGS) entry which is preliminary data.</text>
</comment>
<dbReference type="Pfam" id="PF00133">
    <property type="entry name" value="tRNA-synt_1"/>
    <property type="match status" value="2"/>
</dbReference>
<dbReference type="SUPFAM" id="SSF47323">
    <property type="entry name" value="Anticodon-binding domain of a subclass of class I aminoacyl-tRNA synthetases"/>
    <property type="match status" value="1"/>
</dbReference>
<dbReference type="Pfam" id="PF10458">
    <property type="entry name" value="Val_tRNA-synt_C"/>
    <property type="match status" value="1"/>
</dbReference>
<dbReference type="FunFam" id="3.40.50.620:FF:000129">
    <property type="entry name" value="Valine--tRNA ligase"/>
    <property type="match status" value="1"/>
</dbReference>
<comment type="domain">
    <text evidence="10">The C-terminal coiled-coil domain is crucial for aminoacylation activity.</text>
</comment>
<dbReference type="Proteomes" id="UP000324701">
    <property type="component" value="Unassembled WGS sequence"/>
</dbReference>
<dbReference type="RefSeq" id="WP_149653137.1">
    <property type="nucleotide sequence ID" value="NZ_VTZN01000024.1"/>
</dbReference>
<gene>
    <name evidence="10" type="primary">valS</name>
    <name evidence="14" type="ORF">F0Q45_06345</name>
</gene>
<keyword evidence="5 10" id="KW-0648">Protein biosynthesis</keyword>
<dbReference type="InterPro" id="IPR009008">
    <property type="entry name" value="Val/Leu/Ile-tRNA-synth_edit"/>
</dbReference>
<comment type="catalytic activity">
    <reaction evidence="8 10">
        <text>tRNA(Val) + L-valine + ATP = L-valyl-tRNA(Val) + AMP + diphosphate</text>
        <dbReference type="Rhea" id="RHEA:10704"/>
        <dbReference type="Rhea" id="RHEA-COMP:9672"/>
        <dbReference type="Rhea" id="RHEA-COMP:9708"/>
        <dbReference type="ChEBI" id="CHEBI:30616"/>
        <dbReference type="ChEBI" id="CHEBI:33019"/>
        <dbReference type="ChEBI" id="CHEBI:57762"/>
        <dbReference type="ChEBI" id="CHEBI:78442"/>
        <dbReference type="ChEBI" id="CHEBI:78537"/>
        <dbReference type="ChEBI" id="CHEBI:456215"/>
        <dbReference type="EC" id="6.1.1.9"/>
    </reaction>
</comment>
<dbReference type="NCBIfam" id="NF004349">
    <property type="entry name" value="PRK05729.1"/>
    <property type="match status" value="1"/>
</dbReference>
<dbReference type="PANTHER" id="PTHR11946:SF93">
    <property type="entry name" value="VALINE--TRNA LIGASE, CHLOROPLASTIC_MITOCHONDRIAL 2"/>
    <property type="match status" value="1"/>
</dbReference>
<evidence type="ECO:0000256" key="9">
    <source>
        <dbReference type="ARBA" id="ARBA00060830"/>
    </source>
</evidence>
<feature type="short sequence motif" description="'HIGH' region" evidence="10">
    <location>
        <begin position="53"/>
        <end position="63"/>
    </location>
</feature>
<dbReference type="InterPro" id="IPR009080">
    <property type="entry name" value="tRNAsynth_Ia_anticodon-bd"/>
</dbReference>
<dbReference type="FunFam" id="3.90.740.10:FF:000005">
    <property type="entry name" value="Valine--tRNA ligase, mitochondrial"/>
    <property type="match status" value="1"/>
</dbReference>
<evidence type="ECO:0000313" key="15">
    <source>
        <dbReference type="Proteomes" id="UP000324701"/>
    </source>
</evidence>
<comment type="function">
    <text evidence="10">Catalyzes the attachment of valine to tRNA(Val). As ValRS can inadvertently accommodate and process structurally similar amino acids such as threonine, to avoid such errors, it has a 'posttransfer' editing activity that hydrolyzes mischarged Thr-tRNA(Val) in a tRNA-dependent manner.</text>
</comment>
<evidence type="ECO:0000256" key="10">
    <source>
        <dbReference type="HAMAP-Rule" id="MF_02004"/>
    </source>
</evidence>
<reference evidence="14 15" key="1">
    <citation type="submission" date="2019-09" db="EMBL/GenBank/DDBJ databases">
        <title>Report of infection by Mycobacterium simiae a patient suffering from pulmonary tuberculosis.</title>
        <authorList>
            <person name="Mohanty P.S."/>
            <person name="Bansal A.K."/>
            <person name="Singh H."/>
            <person name="Sharma S."/>
            <person name="Patil S.A."/>
            <person name="Upadhaya P."/>
            <person name="Singh P.K."/>
            <person name="Kumar D."/>
            <person name="Kumar S."/>
            <person name="Singh R.K."/>
            <person name="Chaudhary B."/>
        </authorList>
    </citation>
    <scope>NUCLEOTIDE SEQUENCE [LARGE SCALE GENOMIC DNA]</scope>
    <source>
        <strain evidence="14 15">JAL-560-SIM</strain>
    </source>
</reference>
<accession>A0A5B1BSP0</accession>
<name>A0A5B1BSP0_MYCSI</name>
<dbReference type="AlphaFoldDB" id="A0A5B1BSP0"/>
<dbReference type="InterPro" id="IPR037118">
    <property type="entry name" value="Val-tRNA_synth_C_sf"/>
</dbReference>
<evidence type="ECO:0000256" key="4">
    <source>
        <dbReference type="ARBA" id="ARBA00022840"/>
    </source>
</evidence>
<evidence type="ECO:0000259" key="12">
    <source>
        <dbReference type="Pfam" id="PF08264"/>
    </source>
</evidence>
<feature type="domain" description="Aminoacyl-tRNA synthetase class Ia" evidence="11">
    <location>
        <begin position="25"/>
        <end position="436"/>
    </location>
</feature>
<dbReference type="InterPro" id="IPR002303">
    <property type="entry name" value="Valyl-tRNA_ligase"/>
</dbReference>
<dbReference type="InterPro" id="IPR033705">
    <property type="entry name" value="Anticodon_Ia_Val"/>
</dbReference>
<dbReference type="Gene3D" id="1.10.730.10">
    <property type="entry name" value="Isoleucyl-tRNA Synthetase, Domain 1"/>
    <property type="match status" value="1"/>
</dbReference>
<dbReference type="Gene3D" id="3.40.50.620">
    <property type="entry name" value="HUPs"/>
    <property type="match status" value="2"/>
</dbReference>
<dbReference type="CDD" id="cd07962">
    <property type="entry name" value="Anticodon_Ia_Val"/>
    <property type="match status" value="1"/>
</dbReference>
<dbReference type="NCBIfam" id="TIGR00422">
    <property type="entry name" value="valS"/>
    <property type="match status" value="1"/>
</dbReference>
<keyword evidence="1 10" id="KW-0963">Cytoplasm</keyword>
<dbReference type="Gene3D" id="1.10.287.380">
    <property type="entry name" value="Valyl-tRNA synthetase, C-terminal domain"/>
    <property type="match status" value="1"/>
</dbReference>
<dbReference type="Gene3D" id="3.90.740.10">
    <property type="entry name" value="Valyl/Leucyl/Isoleucyl-tRNA synthetase, editing domain"/>
    <property type="match status" value="1"/>
</dbReference>
<comment type="subcellular location">
    <subcellularLocation>
        <location evidence="10">Cytoplasm</location>
    </subcellularLocation>
</comment>
<feature type="short sequence motif" description="'KMSKS' region" evidence="10">
    <location>
        <begin position="540"/>
        <end position="544"/>
    </location>
</feature>
<dbReference type="SUPFAM" id="SSF50677">
    <property type="entry name" value="ValRS/IleRS/LeuRS editing domain"/>
    <property type="match status" value="1"/>
</dbReference>
<evidence type="ECO:0000256" key="8">
    <source>
        <dbReference type="ARBA" id="ARBA00047552"/>
    </source>
</evidence>
<dbReference type="InterPro" id="IPR014729">
    <property type="entry name" value="Rossmann-like_a/b/a_fold"/>
</dbReference>
<dbReference type="InterPro" id="IPR001412">
    <property type="entry name" value="aa-tRNA-synth_I_CS"/>
</dbReference>
<dbReference type="FunFam" id="1.10.730.10:FF:000027">
    <property type="entry name" value="Valine--tRNA ligase"/>
    <property type="match status" value="1"/>
</dbReference>
<comment type="domain">
    <text evidence="10">ValRS has two distinct active sites: one for aminoacylation and one for editing. The misactivated threonine is translocated from the active site to the editing site.</text>
</comment>
<dbReference type="PANTHER" id="PTHR11946">
    <property type="entry name" value="VALYL-TRNA SYNTHETASES"/>
    <property type="match status" value="1"/>
</dbReference>
<keyword evidence="3 10" id="KW-0547">Nucleotide-binding</keyword>
<keyword evidence="4 10" id="KW-0067">ATP-binding</keyword>
<feature type="domain" description="Methionyl/Valyl/Leucyl/Isoleucyl-tRNA synthetase anticodon-binding" evidence="12">
    <location>
        <begin position="621"/>
        <end position="765"/>
    </location>
</feature>
<dbReference type="PROSITE" id="PS00178">
    <property type="entry name" value="AA_TRNA_LIGASE_I"/>
    <property type="match status" value="1"/>
</dbReference>
<evidence type="ECO:0000256" key="7">
    <source>
        <dbReference type="ARBA" id="ARBA00023146"/>
    </source>
</evidence>
<evidence type="ECO:0000259" key="11">
    <source>
        <dbReference type="Pfam" id="PF00133"/>
    </source>
</evidence>
<dbReference type="EMBL" id="VTZN01000024">
    <property type="protein sequence ID" value="KAA1251022.1"/>
    <property type="molecule type" value="Genomic_DNA"/>
</dbReference>
<dbReference type="GO" id="GO:0005829">
    <property type="term" value="C:cytosol"/>
    <property type="evidence" value="ECO:0007669"/>
    <property type="project" value="TreeGrafter"/>
</dbReference>
<keyword evidence="7 10" id="KW-0030">Aminoacyl-tRNA synthetase</keyword>
<comment type="subunit">
    <text evidence="10">Monomer.</text>
</comment>
<feature type="domain" description="Aminoacyl-tRNA synthetase class Ia" evidence="11">
    <location>
        <begin position="446"/>
        <end position="579"/>
    </location>
</feature>
<keyword evidence="2 10" id="KW-0436">Ligase</keyword>
<keyword evidence="6 10" id="KW-0175">Coiled coil</keyword>
<dbReference type="HAMAP" id="MF_02004">
    <property type="entry name" value="Val_tRNA_synth_type1"/>
    <property type="match status" value="1"/>
</dbReference>
<protein>
    <recommendedName>
        <fullName evidence="10">Valine--tRNA ligase</fullName>
        <ecNumber evidence="10">6.1.1.9</ecNumber>
    </recommendedName>
    <alternativeName>
        <fullName evidence="10">Valyl-tRNA synthetase</fullName>
        <shortName evidence="10">ValRS</shortName>
    </alternativeName>
</protein>
<evidence type="ECO:0000256" key="6">
    <source>
        <dbReference type="ARBA" id="ARBA00023054"/>
    </source>
</evidence>
<dbReference type="InterPro" id="IPR002300">
    <property type="entry name" value="aa-tRNA-synth_Ia"/>
</dbReference>
<feature type="domain" description="Valyl-tRNA synthetase tRNA-binding arm" evidence="13">
    <location>
        <begin position="822"/>
        <end position="886"/>
    </location>
</feature>
<evidence type="ECO:0000256" key="3">
    <source>
        <dbReference type="ARBA" id="ARBA00022741"/>
    </source>
</evidence>
<dbReference type="InterPro" id="IPR013155">
    <property type="entry name" value="M/V/L/I-tRNA-synth_anticd-bd"/>
</dbReference>
<proteinExistence type="inferred from homology"/>
<keyword evidence="15" id="KW-1185">Reference proteome</keyword>
<dbReference type="OrthoDB" id="9810365at2"/>
<dbReference type="SUPFAM" id="SSF46589">
    <property type="entry name" value="tRNA-binding arm"/>
    <property type="match status" value="1"/>
</dbReference>
<dbReference type="InterPro" id="IPR010978">
    <property type="entry name" value="tRNA-bd_arm"/>
</dbReference>
<dbReference type="GO" id="GO:0006438">
    <property type="term" value="P:valyl-tRNA aminoacylation"/>
    <property type="evidence" value="ECO:0007669"/>
    <property type="project" value="UniProtKB-UniRule"/>
</dbReference>
<evidence type="ECO:0000256" key="5">
    <source>
        <dbReference type="ARBA" id="ARBA00022917"/>
    </source>
</evidence>
<evidence type="ECO:0000256" key="2">
    <source>
        <dbReference type="ARBA" id="ARBA00022598"/>
    </source>
</evidence>
<feature type="binding site" evidence="10">
    <location>
        <position position="543"/>
    </location>
    <ligand>
        <name>ATP</name>
        <dbReference type="ChEBI" id="CHEBI:30616"/>
    </ligand>
</feature>
<dbReference type="FunFam" id="1.10.287.380:FF:000001">
    <property type="entry name" value="Valine--tRNA ligase"/>
    <property type="match status" value="1"/>
</dbReference>
<dbReference type="PRINTS" id="PR00986">
    <property type="entry name" value="TRNASYNTHVAL"/>
</dbReference>
<comment type="similarity">
    <text evidence="9 10">Belongs to the class-I aminoacyl-tRNA synthetase family. ValS type 1 subfamily.</text>
</comment>
<evidence type="ECO:0000259" key="13">
    <source>
        <dbReference type="Pfam" id="PF10458"/>
    </source>
</evidence>
<dbReference type="GO" id="GO:0004832">
    <property type="term" value="F:valine-tRNA ligase activity"/>
    <property type="evidence" value="ECO:0007669"/>
    <property type="project" value="UniProtKB-UniRule"/>
</dbReference>
<evidence type="ECO:0000256" key="1">
    <source>
        <dbReference type="ARBA" id="ARBA00022490"/>
    </source>
</evidence>
<dbReference type="EC" id="6.1.1.9" evidence="10"/>
<dbReference type="GO" id="GO:0005524">
    <property type="term" value="F:ATP binding"/>
    <property type="evidence" value="ECO:0007669"/>
    <property type="project" value="UniProtKB-UniRule"/>
</dbReference>
<organism evidence="14 15">
    <name type="scientific">Mycobacterium simiae</name>
    <name type="common">Mycobacterium habana</name>
    <dbReference type="NCBI Taxonomy" id="1784"/>
    <lineage>
        <taxon>Bacteria</taxon>
        <taxon>Bacillati</taxon>
        <taxon>Actinomycetota</taxon>
        <taxon>Actinomycetes</taxon>
        <taxon>Mycobacteriales</taxon>
        <taxon>Mycobacteriaceae</taxon>
        <taxon>Mycobacterium</taxon>
        <taxon>Mycobacterium simiae complex</taxon>
    </lineage>
</organism>
<sequence length="887" mass="98741">MTASARSDADQLPKSWDPGAMEGAIYQQWLDGGYFTADPSSTKPAYSIVLPPPNVTGSLHMGHALEHTMMDALTRRKRMQGYEVLWQPGTDHAGIATQSVVEKQLAVDGKTKEDFGRELFVEKVWDWKRESGGAIGGQMRRLGDGVDWSRDRFTMDEGLSRAVRTIFKRLYDAGLIYQAERLVNWSPVLQTAISDLEVNYLDIEGELVSFRYGSLDDSQPHIVVATTRVETMLGDTAIAVHPDDQRYRHLVGTSLPHPFVDRQLIVVADEHVDPEFGTGAVKVTPAHDPNDFEIGMRHGLPMPSIMDTKGRIADTGTRFDGMDRFEARIAVREALAAQGRVVQEKRPYLHSVGHSERSGEPIEPRLSLQWWVRVESLAKAAGDAVRTGATVIHPASLEPRWFSWVDDMHDWCISRQLWWGHRIPIWYGPDGEKVCVGPDETPPQGWEQDPDVLDTWFSSALWPFSTLGWPDKTAELEKFYPTSVLVTGYDILFFWVARMMMFGTFVGDDDAITLDRHRGPQVPFTDVFLHGLIRDQFGRKMSKSKGNVVDPLDWIAEFGADALRFTLARGASPGGDLSVSEDAVRASRNFGTKLFNATRYALLNGARLAPVPPPAELTDADRWMLGRLEEVRAEVDSAFDSYEFSRACEALYHFAWDEFCDWYLELAKVQLAEGISHTTAVLAAGLDTLLRLLHPVIPFVTEALWQALINGEPGLQSLVIAGWPQPSTIAPNPVASQRISHMQKLVTEIRRFRSDQGLADRQKVPARLTGLDDADLTGQVAAVTSLAWLTAADDDFAPSVSLEVRLSRATVVVELDTSGAIDVAAERRRLEKELAAAHKELAATGAKLANADFLAKAPEAVVDKIRDRRRLAYEESDRITARLAALR</sequence>
<dbReference type="InterPro" id="IPR019499">
    <property type="entry name" value="Val-tRNA_synth_tRNA-bd"/>
</dbReference>
<dbReference type="FunFam" id="3.40.50.620:FF:000098">
    <property type="entry name" value="Valine--tRNA ligase"/>
    <property type="match status" value="1"/>
</dbReference>
<dbReference type="SUPFAM" id="SSF52374">
    <property type="entry name" value="Nucleotidylyl transferase"/>
    <property type="match status" value="1"/>
</dbReference>
<dbReference type="GO" id="GO:0002161">
    <property type="term" value="F:aminoacyl-tRNA deacylase activity"/>
    <property type="evidence" value="ECO:0007669"/>
    <property type="project" value="InterPro"/>
</dbReference>
<dbReference type="CDD" id="cd00817">
    <property type="entry name" value="ValRS_core"/>
    <property type="match status" value="1"/>
</dbReference>